<keyword evidence="1" id="KW-1133">Transmembrane helix</keyword>
<gene>
    <name evidence="2" type="ORF">C8E89_1287</name>
</gene>
<name>A0A318H880_9MYCO</name>
<comment type="caution">
    <text evidence="2">The sequence shown here is derived from an EMBL/GenBank/DDBJ whole genome shotgun (WGS) entry which is preliminary data.</text>
</comment>
<dbReference type="Proteomes" id="UP000247781">
    <property type="component" value="Unassembled WGS sequence"/>
</dbReference>
<feature type="transmembrane region" description="Helical" evidence="1">
    <location>
        <begin position="219"/>
        <end position="237"/>
    </location>
</feature>
<feature type="transmembrane region" description="Helical" evidence="1">
    <location>
        <begin position="61"/>
        <end position="79"/>
    </location>
</feature>
<dbReference type="EMBL" id="QJJU01000028">
    <property type="protein sequence ID" value="PXX01521.1"/>
    <property type="molecule type" value="Genomic_DNA"/>
</dbReference>
<evidence type="ECO:0000313" key="3">
    <source>
        <dbReference type="Proteomes" id="UP000247781"/>
    </source>
</evidence>
<proteinExistence type="predicted"/>
<evidence type="ECO:0000313" key="2">
    <source>
        <dbReference type="EMBL" id="PXX01521.1"/>
    </source>
</evidence>
<feature type="transmembrane region" description="Helical" evidence="1">
    <location>
        <begin position="155"/>
        <end position="182"/>
    </location>
</feature>
<keyword evidence="1" id="KW-0812">Transmembrane</keyword>
<protein>
    <recommendedName>
        <fullName evidence="4">Transmembrane protein</fullName>
    </recommendedName>
</protein>
<evidence type="ECO:0008006" key="4">
    <source>
        <dbReference type="Google" id="ProtNLM"/>
    </source>
</evidence>
<dbReference type="Pfam" id="PF20401">
    <property type="entry name" value="Rhomboid_2"/>
    <property type="match status" value="1"/>
</dbReference>
<feature type="transmembrane region" description="Helical" evidence="1">
    <location>
        <begin position="85"/>
        <end position="112"/>
    </location>
</feature>
<sequence length="260" mass="27080">MVRVTAAYAVMLMIVAAVLVVLGPQAQYRVIDHVSTNLHNLARGPLGTLIASAFVTGDDRIYVWLPGLVCLLALGELLWRGKGLVVAFMVGHVGATLIIAAVLAAAIVAGWLPASIADASDVGISYGAAAVLGTLTAAIPTWWRLAWVCFWLANAALVATSLASFDFTATGHVVALALGVLLSTRFRLPGEHWTPLRLMLLASGVAFGYNALIGFSAGAPVAGLATALIALVARSAVHRWSSRKLSRSVAPPDHCGVLTI</sequence>
<feature type="transmembrane region" description="Helical" evidence="1">
    <location>
        <begin position="124"/>
        <end position="143"/>
    </location>
</feature>
<evidence type="ECO:0000256" key="1">
    <source>
        <dbReference type="SAM" id="Phobius"/>
    </source>
</evidence>
<dbReference type="InterPro" id="IPR046862">
    <property type="entry name" value="Rhomboid_2"/>
</dbReference>
<dbReference type="AlphaFoldDB" id="A0A318H880"/>
<keyword evidence="3" id="KW-1185">Reference proteome</keyword>
<feature type="transmembrane region" description="Helical" evidence="1">
    <location>
        <begin position="6"/>
        <end position="23"/>
    </location>
</feature>
<reference evidence="3" key="1">
    <citation type="submission" date="2018-05" db="EMBL/GenBank/DDBJ databases">
        <authorList>
            <person name="Deangelis K."/>
            <person name="Huntemann M."/>
            <person name="Clum A."/>
            <person name="Pillay M."/>
            <person name="Palaniappan K."/>
            <person name="Varghese N."/>
            <person name="Mikhailova N."/>
            <person name="Stamatis D."/>
            <person name="Reddy T."/>
            <person name="Daum C."/>
            <person name="Shapiro N."/>
            <person name="Ivanova N."/>
            <person name="Kyrpides N."/>
            <person name="Woyke T."/>
        </authorList>
    </citation>
    <scope>NUCLEOTIDE SEQUENCE [LARGE SCALE GENOMIC DNA]</scope>
    <source>
        <strain evidence="3">GAS496</strain>
    </source>
</reference>
<organism evidence="2 3">
    <name type="scientific">Mycolicibacterium moriokaense</name>
    <dbReference type="NCBI Taxonomy" id="39691"/>
    <lineage>
        <taxon>Bacteria</taxon>
        <taxon>Bacillati</taxon>
        <taxon>Actinomycetota</taxon>
        <taxon>Actinomycetes</taxon>
        <taxon>Mycobacteriales</taxon>
        <taxon>Mycobacteriaceae</taxon>
        <taxon>Mycolicibacterium</taxon>
    </lineage>
</organism>
<dbReference type="OrthoDB" id="2242583at2"/>
<reference evidence="2 3" key="2">
    <citation type="submission" date="2018-06" db="EMBL/GenBank/DDBJ databases">
        <title>Sequencing of bacterial isolates from soil warming experiment in Harvard Forest, Massachusetts, USA.</title>
        <authorList>
            <person name="Deangelis K.PhD."/>
        </authorList>
    </citation>
    <scope>NUCLEOTIDE SEQUENCE [LARGE SCALE GENOMIC DNA]</scope>
    <source>
        <strain evidence="2 3">GAS496</strain>
    </source>
</reference>
<keyword evidence="1" id="KW-0472">Membrane</keyword>
<accession>A0A318H880</accession>